<feature type="domain" description="Putative DNA-binding" evidence="1">
    <location>
        <begin position="7"/>
        <end position="97"/>
    </location>
</feature>
<dbReference type="RefSeq" id="WP_244450063.1">
    <property type="nucleotide sequence ID" value="NZ_CP083239.1"/>
</dbReference>
<accession>A0A9E7A7U0</accession>
<reference evidence="2" key="1">
    <citation type="submission" date="2021-09" db="EMBL/GenBank/DDBJ databases">
        <title>Network and meta-omics reveal the key degrader and cooperation patterns in an efficient 1,4-dioxane-degrading microbial community.</title>
        <authorList>
            <person name="Dai C."/>
        </authorList>
    </citation>
    <scope>NUCLEOTIDE SEQUENCE</scope>
    <source>
        <strain evidence="2">ZM13</strain>
    </source>
</reference>
<evidence type="ECO:0000313" key="3">
    <source>
        <dbReference type="Proteomes" id="UP000831684"/>
    </source>
</evidence>
<organism evidence="2 3">
    <name type="scientific">Ancylobacter polymorphus</name>
    <dbReference type="NCBI Taxonomy" id="223390"/>
    <lineage>
        <taxon>Bacteria</taxon>
        <taxon>Pseudomonadati</taxon>
        <taxon>Pseudomonadota</taxon>
        <taxon>Alphaproteobacteria</taxon>
        <taxon>Hyphomicrobiales</taxon>
        <taxon>Xanthobacteraceae</taxon>
        <taxon>Ancylobacter</taxon>
    </lineage>
</organism>
<sequence length="256" mass="26672">MDSATRQHGFAQALLHPGALVPPGLTGTRGTADAARFAVYRNNVHVGLTRALAQRFTVTERLVGAEFFAGMARVYVGECKPSSPLLMHYGDDFPDFIAGFAPAAALPYLADVARLEAAWTRAYHAADAAPLALQRLAALAPEEMAGLTLRAHPSATVLRSAHPVGAIWAAHQGATVTPVESWNAETVLVVRPGMAVSVHVLPPCDEPFAACLFAGHALGAATEAALAADPGFDFGTALVGLLTLGAFTDMQQGDVP</sequence>
<dbReference type="GO" id="GO:0003677">
    <property type="term" value="F:DNA binding"/>
    <property type="evidence" value="ECO:0007669"/>
    <property type="project" value="UniProtKB-KW"/>
</dbReference>
<keyword evidence="2" id="KW-0238">DNA-binding</keyword>
<dbReference type="InterPro" id="IPR018640">
    <property type="entry name" value="DUF2063"/>
</dbReference>
<dbReference type="Pfam" id="PF09836">
    <property type="entry name" value="DUF2063"/>
    <property type="match status" value="1"/>
</dbReference>
<gene>
    <name evidence="2" type="ORF">K9D25_06600</name>
</gene>
<protein>
    <submittedName>
        <fullName evidence="2">DNA-binding domain-containing protein</fullName>
    </submittedName>
</protein>
<name>A0A9E7A7U0_9HYPH</name>
<dbReference type="InterPro" id="IPR044922">
    <property type="entry name" value="DUF2063_N_sf"/>
</dbReference>
<evidence type="ECO:0000313" key="2">
    <source>
        <dbReference type="EMBL" id="UOK72364.1"/>
    </source>
</evidence>
<evidence type="ECO:0000259" key="1">
    <source>
        <dbReference type="Pfam" id="PF09836"/>
    </source>
</evidence>
<proteinExistence type="predicted"/>
<dbReference type="KEGG" id="apol:K9D25_06600"/>
<dbReference type="Proteomes" id="UP000831684">
    <property type="component" value="Chromosome"/>
</dbReference>
<dbReference type="Gene3D" id="1.10.150.690">
    <property type="entry name" value="DUF2063"/>
    <property type="match status" value="1"/>
</dbReference>
<dbReference type="EMBL" id="CP083239">
    <property type="protein sequence ID" value="UOK72364.1"/>
    <property type="molecule type" value="Genomic_DNA"/>
</dbReference>
<dbReference type="AlphaFoldDB" id="A0A9E7A7U0"/>